<name>W2FRU2_PHYNI</name>
<reference evidence="2" key="1">
    <citation type="submission" date="2013-11" db="EMBL/GenBank/DDBJ databases">
        <title>The Genome Sequence of Phytophthora parasitica CJ02B3.</title>
        <authorList>
            <consortium name="The Broad Institute Genomics Platform"/>
            <person name="Russ C."/>
            <person name="Tyler B."/>
            <person name="Panabieres F."/>
            <person name="Shan W."/>
            <person name="Tripathy S."/>
            <person name="Grunwald N."/>
            <person name="Machado M."/>
            <person name="Johnson C.S."/>
            <person name="Arredondo F."/>
            <person name="Hong C."/>
            <person name="Coffey M."/>
            <person name="Young S.K."/>
            <person name="Zeng Q."/>
            <person name="Gargeya S."/>
            <person name="Fitzgerald M."/>
            <person name="Abouelleil A."/>
            <person name="Alvarado L."/>
            <person name="Chapman S.B."/>
            <person name="Gainer-Dewar J."/>
            <person name="Goldberg J."/>
            <person name="Griggs A."/>
            <person name="Gujja S."/>
            <person name="Hansen M."/>
            <person name="Howarth C."/>
            <person name="Imamovic A."/>
            <person name="Ireland A."/>
            <person name="Larimer J."/>
            <person name="McCowan C."/>
            <person name="Murphy C."/>
            <person name="Pearson M."/>
            <person name="Poon T.W."/>
            <person name="Priest M."/>
            <person name="Roberts A."/>
            <person name="Saif S."/>
            <person name="Shea T."/>
            <person name="Sykes S."/>
            <person name="Wortman J."/>
            <person name="Nusbaum C."/>
            <person name="Birren B."/>
        </authorList>
    </citation>
    <scope>NUCLEOTIDE SEQUENCE [LARGE SCALE GENOMIC DNA]</scope>
    <source>
        <strain evidence="2">CJ02B3</strain>
    </source>
</reference>
<reference evidence="3" key="2">
    <citation type="submission" date="2013-11" db="EMBL/GenBank/DDBJ databases">
        <title>The Genome Sequence of Phytophthora parasitica CJ05E6.</title>
        <authorList>
            <consortium name="The Broad Institute Genomics Platform"/>
            <person name="Russ C."/>
            <person name="Tyler B."/>
            <person name="Panabieres F."/>
            <person name="Shan W."/>
            <person name="Tripathy S."/>
            <person name="Grunwald N."/>
            <person name="Machado M."/>
            <person name="Johnson C.S."/>
            <person name="Arredondo F."/>
            <person name="Hong C."/>
            <person name="Coffey M."/>
            <person name="Young S.K."/>
            <person name="Zeng Q."/>
            <person name="Gargeya S."/>
            <person name="Fitzgerald M."/>
            <person name="Abouelleil A."/>
            <person name="Alvarado L."/>
            <person name="Chapman S.B."/>
            <person name="Gainer-Dewar J."/>
            <person name="Goldberg J."/>
            <person name="Griggs A."/>
            <person name="Gujja S."/>
            <person name="Hansen M."/>
            <person name="Howarth C."/>
            <person name="Imamovic A."/>
            <person name="Ireland A."/>
            <person name="Larimer J."/>
            <person name="McCowan C."/>
            <person name="Murphy C."/>
            <person name="Pearson M."/>
            <person name="Poon T.W."/>
            <person name="Priest M."/>
            <person name="Roberts A."/>
            <person name="Saif S."/>
            <person name="Shea T."/>
            <person name="Sykes S."/>
            <person name="Wortman J."/>
            <person name="Nusbaum C."/>
            <person name="Birren B."/>
        </authorList>
    </citation>
    <scope>NUCLEOTIDE SEQUENCE [LARGE SCALE GENOMIC DNA]</scope>
    <source>
        <strain evidence="3">CJ05E6</strain>
    </source>
</reference>
<sequence>MVAEVGHLESAPSATTPRYDCVPVATPSNLP</sequence>
<evidence type="ECO:0000313" key="3">
    <source>
        <dbReference type="EMBL" id="ETL25662.1"/>
    </source>
</evidence>
<dbReference type="Proteomes" id="UP000054532">
    <property type="component" value="Unassembled WGS sequence"/>
</dbReference>
<feature type="region of interest" description="Disordered" evidence="1">
    <location>
        <begin position="1"/>
        <end position="31"/>
    </location>
</feature>
<dbReference type="EMBL" id="KI696266">
    <property type="protein sequence ID" value="ETM32716.1"/>
    <property type="molecule type" value="Genomic_DNA"/>
</dbReference>
<evidence type="ECO:0000256" key="1">
    <source>
        <dbReference type="SAM" id="MobiDB-lite"/>
    </source>
</evidence>
<reference evidence="4" key="3">
    <citation type="submission" date="2013-11" db="EMBL/GenBank/DDBJ databases">
        <title>The Genome Sequence of Phytophthora parasitica IAC_01/95.</title>
        <authorList>
            <consortium name="The Broad Institute Genomics Platform"/>
            <person name="Russ C."/>
            <person name="Tyler B."/>
            <person name="Panabieres F."/>
            <person name="Shan W."/>
            <person name="Tripathy S."/>
            <person name="Grunwald N."/>
            <person name="Machado M."/>
            <person name="Johnson C.S."/>
            <person name="Arredondo F."/>
            <person name="Hong C."/>
            <person name="Coffey M."/>
            <person name="Young S.K."/>
            <person name="Zeng Q."/>
            <person name="Gargeya S."/>
            <person name="Fitzgerald M."/>
            <person name="Abouelleil A."/>
            <person name="Alvarado L."/>
            <person name="Chapman S.B."/>
            <person name="Gainer-Dewar J."/>
            <person name="Goldberg J."/>
            <person name="Griggs A."/>
            <person name="Gujja S."/>
            <person name="Hansen M."/>
            <person name="Howarth C."/>
            <person name="Imamovic A."/>
            <person name="Ireland A."/>
            <person name="Larimer J."/>
            <person name="McCowan C."/>
            <person name="Murphy C."/>
            <person name="Pearson M."/>
            <person name="Poon T.W."/>
            <person name="Priest M."/>
            <person name="Roberts A."/>
            <person name="Saif S."/>
            <person name="Shea T."/>
            <person name="Sykes S."/>
            <person name="Wortman J."/>
            <person name="Nusbaum C."/>
            <person name="Birren B."/>
        </authorList>
    </citation>
    <scope>NUCLEOTIDE SEQUENCE [LARGE SCALE GENOMIC DNA]</scope>
    <source>
        <strain evidence="4">IAC_01/95</strain>
    </source>
</reference>
<dbReference type="EMBL" id="KI689504">
    <property type="protein sequence ID" value="ETK72800.1"/>
    <property type="molecule type" value="Genomic_DNA"/>
</dbReference>
<protein>
    <submittedName>
        <fullName evidence="2">Uncharacterized protein</fullName>
    </submittedName>
</protein>
<dbReference type="EMBL" id="KI676445">
    <property type="protein sequence ID" value="ETL25662.1"/>
    <property type="molecule type" value="Genomic_DNA"/>
</dbReference>
<dbReference type="Proteomes" id="UP000053864">
    <property type="component" value="Unassembled WGS sequence"/>
</dbReference>
<dbReference type="Proteomes" id="UP000053236">
    <property type="component" value="Unassembled WGS sequence"/>
</dbReference>
<organism evidence="2">
    <name type="scientific">Phytophthora nicotianae</name>
    <name type="common">Potato buckeye rot agent</name>
    <name type="synonym">Phytophthora parasitica</name>
    <dbReference type="NCBI Taxonomy" id="4792"/>
    <lineage>
        <taxon>Eukaryota</taxon>
        <taxon>Sar</taxon>
        <taxon>Stramenopiles</taxon>
        <taxon>Oomycota</taxon>
        <taxon>Peronosporomycetes</taxon>
        <taxon>Peronosporales</taxon>
        <taxon>Peronosporaceae</taxon>
        <taxon>Phytophthora</taxon>
    </lineage>
</organism>
<proteinExistence type="predicted"/>
<evidence type="ECO:0000313" key="4">
    <source>
        <dbReference type="EMBL" id="ETM32716.1"/>
    </source>
</evidence>
<gene>
    <name evidence="4" type="ORF">L914_19951</name>
    <name evidence="2" type="ORF">L915_20190</name>
    <name evidence="3" type="ORF">L916_20547</name>
</gene>
<accession>W2FRU2</accession>
<evidence type="ECO:0000313" key="2">
    <source>
        <dbReference type="EMBL" id="ETK72800.1"/>
    </source>
</evidence>
<dbReference type="AlphaFoldDB" id="W2FRU2"/>